<dbReference type="AlphaFoldDB" id="A0A0C9W5U8"/>
<feature type="region of interest" description="Disordered" evidence="1">
    <location>
        <begin position="1"/>
        <end position="156"/>
    </location>
</feature>
<gene>
    <name evidence="2" type="ORF">M422DRAFT_248456</name>
</gene>
<accession>A0A0C9W5U8</accession>
<dbReference type="Proteomes" id="UP000054279">
    <property type="component" value="Unassembled WGS sequence"/>
</dbReference>
<feature type="region of interest" description="Disordered" evidence="1">
    <location>
        <begin position="210"/>
        <end position="246"/>
    </location>
</feature>
<sequence>MSALVLDGRPGQSWIAGIRPVPTDPNLSGTTPVRGQCAHQLSGSARDTPGRLNELTDALGKGELSEASERSPEGNKNEIFEDEASAGSGPAPPLDRHFTTPPPEPERKKKRKRQGISSKHSQVQQHPNNTTPAVVDREEPQHPTFSPPRRHRGHTQAVYLQGQGPVGPPPGRGPFVSYMPAPPGLHPQTQGPFARPPMHWQQAPQQFVDPLSDFVPAPTNRDRRNSQKMSHPQLVNPNFSHGQSTLDPLDVHDSLWSEHDGSSTSPMITNVGHIYSTYSEGF</sequence>
<name>A0A0C9W5U8_SPHS4</name>
<evidence type="ECO:0000256" key="1">
    <source>
        <dbReference type="SAM" id="MobiDB-lite"/>
    </source>
</evidence>
<proteinExistence type="predicted"/>
<evidence type="ECO:0000313" key="3">
    <source>
        <dbReference type="Proteomes" id="UP000054279"/>
    </source>
</evidence>
<organism evidence="2 3">
    <name type="scientific">Sphaerobolus stellatus (strain SS14)</name>
    <dbReference type="NCBI Taxonomy" id="990650"/>
    <lineage>
        <taxon>Eukaryota</taxon>
        <taxon>Fungi</taxon>
        <taxon>Dikarya</taxon>
        <taxon>Basidiomycota</taxon>
        <taxon>Agaricomycotina</taxon>
        <taxon>Agaricomycetes</taxon>
        <taxon>Phallomycetidae</taxon>
        <taxon>Geastrales</taxon>
        <taxon>Sphaerobolaceae</taxon>
        <taxon>Sphaerobolus</taxon>
    </lineage>
</organism>
<dbReference type="EMBL" id="KN837100">
    <property type="protein sequence ID" value="KIJ47866.1"/>
    <property type="molecule type" value="Genomic_DNA"/>
</dbReference>
<feature type="compositionally biased region" description="Polar residues" evidence="1">
    <location>
        <begin position="115"/>
        <end position="132"/>
    </location>
</feature>
<feature type="compositionally biased region" description="Polar residues" evidence="1">
    <location>
        <begin position="227"/>
        <end position="246"/>
    </location>
</feature>
<protein>
    <submittedName>
        <fullName evidence="2">Uncharacterized protein</fullName>
    </submittedName>
</protein>
<keyword evidence="3" id="KW-1185">Reference proteome</keyword>
<dbReference type="HOGENOM" id="CLU_987550_0_0_1"/>
<feature type="compositionally biased region" description="Basic and acidic residues" evidence="1">
    <location>
        <begin position="63"/>
        <end position="79"/>
    </location>
</feature>
<reference evidence="2 3" key="1">
    <citation type="submission" date="2014-06" db="EMBL/GenBank/DDBJ databases">
        <title>Evolutionary Origins and Diversification of the Mycorrhizal Mutualists.</title>
        <authorList>
            <consortium name="DOE Joint Genome Institute"/>
            <consortium name="Mycorrhizal Genomics Consortium"/>
            <person name="Kohler A."/>
            <person name="Kuo A."/>
            <person name="Nagy L.G."/>
            <person name="Floudas D."/>
            <person name="Copeland A."/>
            <person name="Barry K.W."/>
            <person name="Cichocki N."/>
            <person name="Veneault-Fourrey C."/>
            <person name="LaButti K."/>
            <person name="Lindquist E.A."/>
            <person name="Lipzen A."/>
            <person name="Lundell T."/>
            <person name="Morin E."/>
            <person name="Murat C."/>
            <person name="Riley R."/>
            <person name="Ohm R."/>
            <person name="Sun H."/>
            <person name="Tunlid A."/>
            <person name="Henrissat B."/>
            <person name="Grigoriev I.V."/>
            <person name="Hibbett D.S."/>
            <person name="Martin F."/>
        </authorList>
    </citation>
    <scope>NUCLEOTIDE SEQUENCE [LARGE SCALE GENOMIC DNA]</scope>
    <source>
        <strain evidence="2 3">SS14</strain>
    </source>
</reference>
<feature type="compositionally biased region" description="Polar residues" evidence="1">
    <location>
        <begin position="25"/>
        <end position="45"/>
    </location>
</feature>
<evidence type="ECO:0000313" key="2">
    <source>
        <dbReference type="EMBL" id="KIJ47866.1"/>
    </source>
</evidence>